<dbReference type="Proteomes" id="UP001164746">
    <property type="component" value="Chromosome 17"/>
</dbReference>
<keyword evidence="4" id="KW-0067">ATP-binding</keyword>
<organism evidence="6 7">
    <name type="scientific">Mya arenaria</name>
    <name type="common">Soft-shell clam</name>
    <dbReference type="NCBI Taxonomy" id="6604"/>
    <lineage>
        <taxon>Eukaryota</taxon>
        <taxon>Metazoa</taxon>
        <taxon>Spiralia</taxon>
        <taxon>Lophotrochozoa</taxon>
        <taxon>Mollusca</taxon>
        <taxon>Bivalvia</taxon>
        <taxon>Autobranchia</taxon>
        <taxon>Heteroconchia</taxon>
        <taxon>Euheterodonta</taxon>
        <taxon>Imparidentia</taxon>
        <taxon>Neoheterodontei</taxon>
        <taxon>Myida</taxon>
        <taxon>Myoidea</taxon>
        <taxon>Myidae</taxon>
        <taxon>Mya</taxon>
    </lineage>
</organism>
<gene>
    <name evidence="6" type="ORF">MAR_033168</name>
</gene>
<dbReference type="InterPro" id="IPR036565">
    <property type="entry name" value="Mur-like_cat_sf"/>
</dbReference>
<proteinExistence type="inferred from homology"/>
<dbReference type="NCBIfam" id="TIGR01499">
    <property type="entry name" value="folC"/>
    <property type="match status" value="1"/>
</dbReference>
<accession>A0ABY7GHJ8</accession>
<evidence type="ECO:0000256" key="3">
    <source>
        <dbReference type="ARBA" id="ARBA00022741"/>
    </source>
</evidence>
<evidence type="ECO:0000313" key="7">
    <source>
        <dbReference type="Proteomes" id="UP001164746"/>
    </source>
</evidence>
<dbReference type="SUPFAM" id="SSF53623">
    <property type="entry name" value="MurD-like peptide ligases, catalytic domain"/>
    <property type="match status" value="1"/>
</dbReference>
<dbReference type="PANTHER" id="PTHR11136:SF5">
    <property type="entry name" value="FOLYLPOLYGLUTAMATE SYNTHASE, MITOCHONDRIAL"/>
    <property type="match status" value="1"/>
</dbReference>
<dbReference type="PROSITE" id="PS01012">
    <property type="entry name" value="FOLYLPOLYGLU_SYNT_2"/>
    <property type="match status" value="1"/>
</dbReference>
<dbReference type="Gene3D" id="3.40.1190.10">
    <property type="entry name" value="Mur-like, catalytic domain"/>
    <property type="match status" value="1"/>
</dbReference>
<evidence type="ECO:0000256" key="5">
    <source>
        <dbReference type="SAM" id="MobiDB-lite"/>
    </source>
</evidence>
<evidence type="ECO:0000256" key="2">
    <source>
        <dbReference type="ARBA" id="ARBA00022598"/>
    </source>
</evidence>
<feature type="region of interest" description="Disordered" evidence="5">
    <location>
        <begin position="333"/>
        <end position="362"/>
    </location>
</feature>
<evidence type="ECO:0000256" key="4">
    <source>
        <dbReference type="ARBA" id="ARBA00022840"/>
    </source>
</evidence>
<dbReference type="EMBL" id="CP111028">
    <property type="protein sequence ID" value="WAR30626.1"/>
    <property type="molecule type" value="Genomic_DNA"/>
</dbReference>
<dbReference type="PROSITE" id="PS01011">
    <property type="entry name" value="FOLYLPOLYGLU_SYNT_1"/>
    <property type="match status" value="1"/>
</dbReference>
<dbReference type="PANTHER" id="PTHR11136">
    <property type="entry name" value="FOLYLPOLYGLUTAMATE SYNTHASE-RELATED"/>
    <property type="match status" value="1"/>
</dbReference>
<evidence type="ECO:0000256" key="1">
    <source>
        <dbReference type="ARBA" id="ARBA00008276"/>
    </source>
</evidence>
<sequence>MALLYQEAVKTLNTLQSNAQTIQKMRLERDKNAPLNIPKMLNFASRVGIQEADIDRLNVIHVSGTKGKGSTCAYCESILRHHGYKTGFFSSPHLIEVRERLEVGGMPIEQEKFATYFWDVYNKLDTSKEANDGIMPNYFGFLTLMSLYVFLKESVDVAIMEVGIGGEYDCTNLVRDDVYRVLIYNCTGDRETSTLMRPLVSCGFDAALFCPNIAYETAMSADQTNNTVTKESQMRRCSENKDSFNQMWQQRYLTLQNNQTSNVRSVQDLSSHTLPSISECINWVCKRKWQQKSSRGNPYVSSLYANEDYQNDVDIENSFNWVAVQHGTHFDMNTTNGHQPLSTSNRVNQSNVVDGQESKRSEKKHVQVLITGSLHLVGGALRVLNDRQS</sequence>
<feature type="compositionally biased region" description="Polar residues" evidence="5">
    <location>
        <begin position="333"/>
        <end position="353"/>
    </location>
</feature>
<dbReference type="InterPro" id="IPR001645">
    <property type="entry name" value="Folylpolyglutamate_synth"/>
</dbReference>
<keyword evidence="7" id="KW-1185">Reference proteome</keyword>
<reference evidence="6" key="1">
    <citation type="submission" date="2022-11" db="EMBL/GenBank/DDBJ databases">
        <title>Centuries of genome instability and evolution in soft-shell clam transmissible cancer (bioRxiv).</title>
        <authorList>
            <person name="Hart S.F.M."/>
            <person name="Yonemitsu M.A."/>
            <person name="Giersch R.M."/>
            <person name="Beal B.F."/>
            <person name="Arriagada G."/>
            <person name="Davis B.W."/>
            <person name="Ostrander E.A."/>
            <person name="Goff S.P."/>
            <person name="Metzger M.J."/>
        </authorList>
    </citation>
    <scope>NUCLEOTIDE SEQUENCE</scope>
    <source>
        <strain evidence="6">MELC-2E11</strain>
        <tissue evidence="6">Siphon/mantle</tissue>
    </source>
</reference>
<evidence type="ECO:0000313" key="6">
    <source>
        <dbReference type="EMBL" id="WAR30626.1"/>
    </source>
</evidence>
<name>A0ABY7GHJ8_MYAAR</name>
<dbReference type="InterPro" id="IPR018109">
    <property type="entry name" value="Folylpolyglutamate_synth_CS"/>
</dbReference>
<keyword evidence="3" id="KW-0547">Nucleotide-binding</keyword>
<keyword evidence="2" id="KW-0436">Ligase</keyword>
<comment type="similarity">
    <text evidence="1">Belongs to the folylpolyglutamate synthase family.</text>
</comment>
<protein>
    <submittedName>
        <fullName evidence="6">FOLC-like protein</fullName>
    </submittedName>
</protein>